<feature type="transmembrane region" description="Helical" evidence="6">
    <location>
        <begin position="71"/>
        <end position="100"/>
    </location>
</feature>
<keyword evidence="2" id="KW-1003">Cell membrane</keyword>
<keyword evidence="3 6" id="KW-0812">Transmembrane</keyword>
<organism evidence="7 8">
    <name type="scientific">Anaeromassilibacillus senegalensis</name>
    <dbReference type="NCBI Taxonomy" id="1673717"/>
    <lineage>
        <taxon>Bacteria</taxon>
        <taxon>Bacillati</taxon>
        <taxon>Bacillota</taxon>
        <taxon>Clostridia</taxon>
        <taxon>Eubacteriales</taxon>
        <taxon>Acutalibacteraceae</taxon>
        <taxon>Anaeromassilibacillus</taxon>
    </lineage>
</organism>
<name>A0ABS9MF17_9FIRM</name>
<keyword evidence="5 6" id="KW-0472">Membrane</keyword>
<dbReference type="Pfam" id="PF06081">
    <property type="entry name" value="ArAE_1"/>
    <property type="match status" value="1"/>
</dbReference>
<dbReference type="InterPro" id="IPR010343">
    <property type="entry name" value="ArAE_1"/>
</dbReference>
<comment type="caution">
    <text evidence="7">The sequence shown here is derived from an EMBL/GenBank/DDBJ whole genome shotgun (WGS) entry which is preliminary data.</text>
</comment>
<dbReference type="RefSeq" id="WP_195450561.1">
    <property type="nucleotide sequence ID" value="NZ_JAKNHQ010000001.1"/>
</dbReference>
<evidence type="ECO:0000256" key="5">
    <source>
        <dbReference type="ARBA" id="ARBA00023136"/>
    </source>
</evidence>
<reference evidence="7 8" key="1">
    <citation type="submission" date="2022-01" db="EMBL/GenBank/DDBJ databases">
        <title>Collection of gut derived symbiotic bacterial strains cultured from healthy donors.</title>
        <authorList>
            <person name="Lin H."/>
            <person name="Kohout C."/>
            <person name="Waligurski E."/>
            <person name="Pamer E.G."/>
        </authorList>
    </citation>
    <scope>NUCLEOTIDE SEQUENCE [LARGE SCALE GENOMIC DNA]</scope>
    <source>
        <strain evidence="7 8">DFI.7.58</strain>
    </source>
</reference>
<feature type="transmembrane region" description="Helical" evidence="6">
    <location>
        <begin position="12"/>
        <end position="35"/>
    </location>
</feature>
<evidence type="ECO:0000256" key="6">
    <source>
        <dbReference type="SAM" id="Phobius"/>
    </source>
</evidence>
<evidence type="ECO:0000256" key="3">
    <source>
        <dbReference type="ARBA" id="ARBA00022692"/>
    </source>
</evidence>
<evidence type="ECO:0000256" key="2">
    <source>
        <dbReference type="ARBA" id="ARBA00022475"/>
    </source>
</evidence>
<protein>
    <submittedName>
        <fullName evidence="7">Aromatic acid exporter family protein</fullName>
    </submittedName>
</protein>
<accession>A0ABS9MF17</accession>
<evidence type="ECO:0000313" key="7">
    <source>
        <dbReference type="EMBL" id="MCG4609403.1"/>
    </source>
</evidence>
<dbReference type="EMBL" id="JAKNHQ010000001">
    <property type="protein sequence ID" value="MCG4609403.1"/>
    <property type="molecule type" value="Genomic_DNA"/>
</dbReference>
<feature type="transmembrane region" description="Helical" evidence="6">
    <location>
        <begin position="106"/>
        <end position="124"/>
    </location>
</feature>
<feature type="transmembrane region" description="Helical" evidence="6">
    <location>
        <begin position="136"/>
        <end position="154"/>
    </location>
</feature>
<evidence type="ECO:0000256" key="1">
    <source>
        <dbReference type="ARBA" id="ARBA00004651"/>
    </source>
</evidence>
<dbReference type="Proteomes" id="UP001298681">
    <property type="component" value="Unassembled WGS sequence"/>
</dbReference>
<comment type="subcellular location">
    <subcellularLocation>
        <location evidence="1">Cell membrane</location>
        <topology evidence="1">Multi-pass membrane protein</topology>
    </subcellularLocation>
</comment>
<evidence type="ECO:0000256" key="4">
    <source>
        <dbReference type="ARBA" id="ARBA00022989"/>
    </source>
</evidence>
<sequence length="275" mass="29868">MERIKKLLKSSGGMGLRIVKTGIAATLCVVVSYWLMLDTPFFAVSTTVISMGKSIDISIRGGKNRIVGAAIGAAIGAAFAMALPGNAGLCGIGVILTLYLCHVLKLNGGAPLACIIFTIVVLYRGSDPWFYAGQRCLEVLIGVAIALLVNIIIMPPNYVAQIKRAYADLRGLVEESIDFASTGDPIDILAINQTIRALSTAVEHYIGEIKFFRGNDEEVFQISCKIATYRQILHELTSIDELGQRPIPKDSPLYPVFSYHLERLIALYDACKEEA</sequence>
<keyword evidence="8" id="KW-1185">Reference proteome</keyword>
<keyword evidence="4 6" id="KW-1133">Transmembrane helix</keyword>
<gene>
    <name evidence="7" type="ORF">L0P57_00380</name>
</gene>
<proteinExistence type="predicted"/>
<evidence type="ECO:0000313" key="8">
    <source>
        <dbReference type="Proteomes" id="UP001298681"/>
    </source>
</evidence>